<dbReference type="EMBL" id="GGEC01082875">
    <property type="protein sequence ID" value="MBX63359.1"/>
    <property type="molecule type" value="Transcribed_RNA"/>
</dbReference>
<dbReference type="AlphaFoldDB" id="A0A2P2Q901"/>
<organism evidence="1">
    <name type="scientific">Rhizophora mucronata</name>
    <name type="common">Asiatic mangrove</name>
    <dbReference type="NCBI Taxonomy" id="61149"/>
    <lineage>
        <taxon>Eukaryota</taxon>
        <taxon>Viridiplantae</taxon>
        <taxon>Streptophyta</taxon>
        <taxon>Embryophyta</taxon>
        <taxon>Tracheophyta</taxon>
        <taxon>Spermatophyta</taxon>
        <taxon>Magnoliopsida</taxon>
        <taxon>eudicotyledons</taxon>
        <taxon>Gunneridae</taxon>
        <taxon>Pentapetalae</taxon>
        <taxon>rosids</taxon>
        <taxon>fabids</taxon>
        <taxon>Malpighiales</taxon>
        <taxon>Rhizophoraceae</taxon>
        <taxon>Rhizophora</taxon>
    </lineage>
</organism>
<sequence length="65" mass="7227">MDISCIRLNHMYPAVATNTGSNTTSDKSQGITLLKESMIIEVSKELKEQQTYFAQTKSGCFQVPI</sequence>
<evidence type="ECO:0000313" key="1">
    <source>
        <dbReference type="EMBL" id="MBX63359.1"/>
    </source>
</evidence>
<name>A0A2P2Q901_RHIMU</name>
<reference evidence="1" key="1">
    <citation type="submission" date="2018-02" db="EMBL/GenBank/DDBJ databases">
        <title>Rhizophora mucronata_Transcriptome.</title>
        <authorList>
            <person name="Meera S.P."/>
            <person name="Sreeshan A."/>
            <person name="Augustine A."/>
        </authorList>
    </citation>
    <scope>NUCLEOTIDE SEQUENCE</scope>
    <source>
        <tissue evidence="1">Leaf</tissue>
    </source>
</reference>
<proteinExistence type="predicted"/>
<accession>A0A2P2Q901</accession>
<protein>
    <submittedName>
        <fullName evidence="1">Uncharacterized protein</fullName>
    </submittedName>
</protein>